<gene>
    <name evidence="1" type="ORF">UFOPK1419_00685</name>
</gene>
<name>A0A6J6BTD8_9ZZZZ</name>
<evidence type="ECO:0000313" key="1">
    <source>
        <dbReference type="EMBL" id="CAB4542411.1"/>
    </source>
</evidence>
<reference evidence="1" key="1">
    <citation type="submission" date="2020-05" db="EMBL/GenBank/DDBJ databases">
        <authorList>
            <person name="Chiriac C."/>
            <person name="Salcher M."/>
            <person name="Ghai R."/>
            <person name="Kavagutti S V."/>
        </authorList>
    </citation>
    <scope>NUCLEOTIDE SEQUENCE</scope>
</reference>
<proteinExistence type="predicted"/>
<organism evidence="1">
    <name type="scientific">freshwater metagenome</name>
    <dbReference type="NCBI Taxonomy" id="449393"/>
    <lineage>
        <taxon>unclassified sequences</taxon>
        <taxon>metagenomes</taxon>
        <taxon>ecological metagenomes</taxon>
    </lineage>
</organism>
<dbReference type="EMBL" id="CAEZSK010000093">
    <property type="protein sequence ID" value="CAB4542411.1"/>
    <property type="molecule type" value="Genomic_DNA"/>
</dbReference>
<accession>A0A6J6BTD8</accession>
<sequence>MVLTHGLEVSPFSTAFFASRAAPIITDGLEVFVQDVMEAITTSPFLMVVAFAPTLTG</sequence>
<protein>
    <submittedName>
        <fullName evidence="1">Unannotated protein</fullName>
    </submittedName>
</protein>
<dbReference type="AlphaFoldDB" id="A0A6J6BTD8"/>